<dbReference type="RefSeq" id="WP_274338691.1">
    <property type="nucleotide sequence ID" value="NZ_CP118109.1"/>
</dbReference>
<accession>A0ABY7XKM8</accession>
<name>A0ABY7XKM8_9BACL</name>
<evidence type="ECO:0000313" key="1">
    <source>
        <dbReference type="EMBL" id="WDI05097.1"/>
    </source>
</evidence>
<evidence type="ECO:0000313" key="2">
    <source>
        <dbReference type="Proteomes" id="UP001221519"/>
    </source>
</evidence>
<keyword evidence="2" id="KW-1185">Reference proteome</keyword>
<protein>
    <submittedName>
        <fullName evidence="1">Uncharacterized protein</fullName>
    </submittedName>
</protein>
<dbReference type="EMBL" id="CP118109">
    <property type="protein sequence ID" value="WDI05097.1"/>
    <property type="molecule type" value="Genomic_DNA"/>
</dbReference>
<sequence>MPITDTRNIVQFVNDLESRINNLDQDLLDWENNKTQILNALPQINLNRTNAITAIVKAEDALAELNTATYGVVAAKGQRLKKLLDDLKAQVIEIAENAPGKGVEIDSYIQDEINNAIAGVDSAIHDGLKLDYRIRQVQDMAQEGVEFAQKEIILPFSHKTINPLNHYEVQLEPQEGVEYVRGDLTVLDASGDRVVLGTNQEAITGTVYESGLIILSESPKVPVTLIYPARLNFNDVPEDFLYYTLQMMLSKSSPTLTFVQKVESIVTEILTDVRYMKGTNWTVDHSIMRNRKDILLESITPKGLQVDVQNGNVHAMFSYNDHPNLKHFVLEKLNPETNEFEPYDGAEGIISK</sequence>
<organism evidence="1 2">
    <name type="scientific">Paenibacillus urinalis</name>
    <dbReference type="NCBI Taxonomy" id="521520"/>
    <lineage>
        <taxon>Bacteria</taxon>
        <taxon>Bacillati</taxon>
        <taxon>Bacillota</taxon>
        <taxon>Bacilli</taxon>
        <taxon>Bacillales</taxon>
        <taxon>Paenibacillaceae</taxon>
        <taxon>Paenibacillus</taxon>
    </lineage>
</organism>
<gene>
    <name evidence="1" type="ORF">PUW25_26365</name>
</gene>
<reference evidence="1 2" key="1">
    <citation type="submission" date="2023-02" db="EMBL/GenBank/DDBJ databases">
        <title>Pathogen: clinical or host-associated sample.</title>
        <authorList>
            <person name="Hergert J."/>
            <person name="Casey R."/>
            <person name="Wagner J."/>
            <person name="Young E.L."/>
            <person name="Oakeson K.F."/>
        </authorList>
    </citation>
    <scope>NUCLEOTIDE SEQUENCE [LARGE SCALE GENOMIC DNA]</scope>
    <source>
        <strain evidence="1 2">2022CK-00829</strain>
        <plasmid evidence="1 2">unnamed1</plasmid>
    </source>
</reference>
<proteinExistence type="predicted"/>
<geneLocation type="plasmid" evidence="1 2">
    <name>unnamed1</name>
</geneLocation>
<dbReference type="Proteomes" id="UP001221519">
    <property type="component" value="Plasmid unnamed1"/>
</dbReference>
<keyword evidence="1" id="KW-0614">Plasmid</keyword>